<dbReference type="InterPro" id="IPR002645">
    <property type="entry name" value="STAS_dom"/>
</dbReference>
<protein>
    <submittedName>
        <fullName evidence="3">Anti-anti-sigma regulatory factor</fullName>
    </submittedName>
</protein>
<dbReference type="InterPro" id="IPR058548">
    <property type="entry name" value="MlaB-like_STAS"/>
</dbReference>
<dbReference type="Proteomes" id="UP001234216">
    <property type="component" value="Unassembled WGS sequence"/>
</dbReference>
<feature type="region of interest" description="Disordered" evidence="1">
    <location>
        <begin position="1"/>
        <end position="26"/>
    </location>
</feature>
<dbReference type="Pfam" id="PF13466">
    <property type="entry name" value="STAS_2"/>
    <property type="match status" value="1"/>
</dbReference>
<dbReference type="SUPFAM" id="SSF52091">
    <property type="entry name" value="SpoIIaa-like"/>
    <property type="match status" value="1"/>
</dbReference>
<dbReference type="CDD" id="cd07043">
    <property type="entry name" value="STAS_anti-anti-sigma_factors"/>
    <property type="match status" value="1"/>
</dbReference>
<evidence type="ECO:0000256" key="1">
    <source>
        <dbReference type="SAM" id="MobiDB-lite"/>
    </source>
</evidence>
<organism evidence="3 4">
    <name type="scientific">Streptomyces canus</name>
    <dbReference type="NCBI Taxonomy" id="58343"/>
    <lineage>
        <taxon>Bacteria</taxon>
        <taxon>Bacillati</taxon>
        <taxon>Actinomycetota</taxon>
        <taxon>Actinomycetes</taxon>
        <taxon>Kitasatosporales</taxon>
        <taxon>Streptomycetaceae</taxon>
        <taxon>Streptomyces</taxon>
        <taxon>Streptomyces aurantiacus group</taxon>
    </lineage>
</organism>
<evidence type="ECO:0000313" key="4">
    <source>
        <dbReference type="Proteomes" id="UP001234216"/>
    </source>
</evidence>
<reference evidence="3" key="1">
    <citation type="submission" date="2023-07" db="EMBL/GenBank/DDBJ databases">
        <title>Comparative genomics of wheat-associated soil bacteria to identify genetic determinants of phenazine resistance.</title>
        <authorList>
            <person name="Mouncey N."/>
        </authorList>
    </citation>
    <scope>NUCLEOTIDE SEQUENCE</scope>
    <source>
        <strain evidence="3">V4I22</strain>
    </source>
</reference>
<sequence length="120" mass="13008">MDSSREADAPTTSSAPPGGALRMLPLTDRPGWQAAGEISLLTRPAWEQTLDHLARSDEETCHLELSAVTFVDVAGVSALAMTAQGLPQGRRIVLEEPPATLRRVLDMFWPDLLSVEVMGR</sequence>
<accession>A0AAW8F797</accession>
<feature type="domain" description="STAS" evidence="2">
    <location>
        <begin position="36"/>
        <end position="106"/>
    </location>
</feature>
<name>A0AAW8F797_9ACTN</name>
<comment type="caution">
    <text evidence="3">The sequence shown here is derived from an EMBL/GenBank/DDBJ whole genome shotgun (WGS) entry which is preliminary data.</text>
</comment>
<evidence type="ECO:0000259" key="2">
    <source>
        <dbReference type="PROSITE" id="PS50801"/>
    </source>
</evidence>
<dbReference type="EMBL" id="JAUSZV010000005">
    <property type="protein sequence ID" value="MDQ0905974.1"/>
    <property type="molecule type" value="Genomic_DNA"/>
</dbReference>
<dbReference type="Gene3D" id="3.30.750.24">
    <property type="entry name" value="STAS domain"/>
    <property type="match status" value="1"/>
</dbReference>
<gene>
    <name evidence="3" type="ORF">QFZ22_001959</name>
</gene>
<proteinExistence type="predicted"/>
<evidence type="ECO:0000313" key="3">
    <source>
        <dbReference type="EMBL" id="MDQ0905974.1"/>
    </source>
</evidence>
<dbReference type="InterPro" id="IPR036513">
    <property type="entry name" value="STAS_dom_sf"/>
</dbReference>
<dbReference type="PROSITE" id="PS50801">
    <property type="entry name" value="STAS"/>
    <property type="match status" value="1"/>
</dbReference>
<dbReference type="AlphaFoldDB" id="A0AAW8F797"/>